<keyword evidence="1" id="KW-1133">Transmembrane helix</keyword>
<dbReference type="EMBL" id="BAAFHN010000027">
    <property type="protein sequence ID" value="GAB0173224.1"/>
    <property type="molecule type" value="Genomic_DNA"/>
</dbReference>
<feature type="transmembrane region" description="Helical" evidence="1">
    <location>
        <begin position="6"/>
        <end position="26"/>
    </location>
</feature>
<dbReference type="RefSeq" id="WP_158659035.1">
    <property type="nucleotide sequence ID" value="NZ_BAAFHN010000027.1"/>
</dbReference>
<evidence type="ECO:0000313" key="3">
    <source>
        <dbReference type="Proteomes" id="UP001562457"/>
    </source>
</evidence>
<keyword evidence="1" id="KW-0812">Transmembrane</keyword>
<comment type="caution">
    <text evidence="2">The sequence shown here is derived from an EMBL/GenBank/DDBJ whole genome shotgun (WGS) entry which is preliminary data.</text>
</comment>
<organism evidence="2 3">
    <name type="scientific">Helicobacter trogontum</name>
    <dbReference type="NCBI Taxonomy" id="50960"/>
    <lineage>
        <taxon>Bacteria</taxon>
        <taxon>Pseudomonadati</taxon>
        <taxon>Campylobacterota</taxon>
        <taxon>Epsilonproteobacteria</taxon>
        <taxon>Campylobacterales</taxon>
        <taxon>Helicobacteraceae</taxon>
        <taxon>Helicobacter</taxon>
    </lineage>
</organism>
<keyword evidence="3" id="KW-1185">Reference proteome</keyword>
<gene>
    <name evidence="2" type="ORF">NHP164001_12410</name>
</gene>
<protein>
    <submittedName>
        <fullName evidence="2">Uncharacterized protein</fullName>
    </submittedName>
</protein>
<dbReference type="Proteomes" id="UP001562457">
    <property type="component" value="Unassembled WGS sequence"/>
</dbReference>
<name>A0ABQ0D4E9_9HELI</name>
<proteinExistence type="predicted"/>
<accession>A0ABQ0D4E9</accession>
<keyword evidence="1" id="KW-0472">Membrane</keyword>
<reference evidence="2 3" key="1">
    <citation type="submission" date="2024-06" db="EMBL/GenBank/DDBJ databases">
        <title>Draft genome sequence of Helicobacter trogontum NHP16-4001.</title>
        <authorList>
            <person name="Rimbara E."/>
            <person name="Suzuki M."/>
        </authorList>
    </citation>
    <scope>NUCLEOTIDE SEQUENCE [LARGE SCALE GENOMIC DNA]</scope>
    <source>
        <strain evidence="2 3">NHP16-4001</strain>
    </source>
</reference>
<evidence type="ECO:0000256" key="1">
    <source>
        <dbReference type="SAM" id="Phobius"/>
    </source>
</evidence>
<sequence>MRNWIYPTIVFVCFLYAMAFILFYTYKGVSSYSGGKSQGVTTVESFQSEMNKKIQ</sequence>
<evidence type="ECO:0000313" key="2">
    <source>
        <dbReference type="EMBL" id="GAB0173224.1"/>
    </source>
</evidence>